<dbReference type="PANTHER" id="PTHR30024:SF47">
    <property type="entry name" value="TAURINE-BINDING PERIPLASMIC PROTEIN"/>
    <property type="match status" value="1"/>
</dbReference>
<accession>A0A844HN41</accession>
<feature type="signal peptide" evidence="4">
    <location>
        <begin position="1"/>
        <end position="29"/>
    </location>
</feature>
<keyword evidence="7" id="KW-1185">Reference proteome</keyword>
<name>A0A844HN41_9RHOB</name>
<evidence type="ECO:0000313" key="7">
    <source>
        <dbReference type="Proteomes" id="UP000449846"/>
    </source>
</evidence>
<dbReference type="AlphaFoldDB" id="A0A844HN41"/>
<reference evidence="6 7" key="1">
    <citation type="submission" date="2019-11" db="EMBL/GenBank/DDBJ databases">
        <authorList>
            <person name="Dong K."/>
        </authorList>
    </citation>
    <scope>NUCLEOTIDE SEQUENCE [LARGE SCALE GENOMIC DNA]</scope>
    <source>
        <strain evidence="6 7">NBRC 112902</strain>
    </source>
</reference>
<evidence type="ECO:0000313" key="6">
    <source>
        <dbReference type="EMBL" id="MTH61330.1"/>
    </source>
</evidence>
<evidence type="ECO:0000256" key="2">
    <source>
        <dbReference type="ARBA" id="ARBA00010742"/>
    </source>
</evidence>
<protein>
    <recommendedName>
        <fullName evidence="5">SsuA/THI5-like domain-containing protein</fullName>
    </recommendedName>
</protein>
<dbReference type="InterPro" id="IPR015168">
    <property type="entry name" value="SsuA/THI5"/>
</dbReference>
<evidence type="ECO:0000256" key="3">
    <source>
        <dbReference type="ARBA" id="ARBA00022729"/>
    </source>
</evidence>
<feature type="domain" description="SsuA/THI5-like" evidence="5">
    <location>
        <begin position="45"/>
        <end position="262"/>
    </location>
</feature>
<dbReference type="OrthoDB" id="9815602at2"/>
<comment type="similarity">
    <text evidence="2">Belongs to the bacterial solute-binding protein SsuA/TauA family.</text>
</comment>
<dbReference type="EMBL" id="WMIG01000015">
    <property type="protein sequence ID" value="MTH61330.1"/>
    <property type="molecule type" value="Genomic_DNA"/>
</dbReference>
<dbReference type="RefSeq" id="WP_155041294.1">
    <property type="nucleotide sequence ID" value="NZ_JBHGCD010000019.1"/>
</dbReference>
<evidence type="ECO:0000256" key="4">
    <source>
        <dbReference type="SAM" id="SignalP"/>
    </source>
</evidence>
<feature type="chain" id="PRO_5032904462" description="SsuA/THI5-like domain-containing protein" evidence="4">
    <location>
        <begin position="30"/>
        <end position="325"/>
    </location>
</feature>
<keyword evidence="3 4" id="KW-0732">Signal</keyword>
<organism evidence="6 7">
    <name type="scientific">Paracoccus litorisediminis</name>
    <dbReference type="NCBI Taxonomy" id="2006130"/>
    <lineage>
        <taxon>Bacteria</taxon>
        <taxon>Pseudomonadati</taxon>
        <taxon>Pseudomonadota</taxon>
        <taxon>Alphaproteobacteria</taxon>
        <taxon>Rhodobacterales</taxon>
        <taxon>Paracoccaceae</taxon>
        <taxon>Paracoccus</taxon>
    </lineage>
</organism>
<sequence>MRSSFARAIAALAAFSCAGTLSVAGPAHAEPVKLRLTYLMADLILPVLVARDAGDYERAGIDLEAIEGQSGPAVVAALASGEADLGYSGSIPPINARLNGVPIKLVMTLGHEKAPDMMLTGFISTQASGITDIQGVRGHRIALNANGGLCELAWRDHLSAAGIKWSEVQPVVLPFPQVEAAMQQGAVDAACLINPFQASVMHNPEIGAKRIAAGMLADLSTPGLSDVIYTTDKYAAEHAETIRTFGEVTVAARQRLQADPDALIAAAEKYVGLTPQAAADVTLAVVRDDVGMDLTEVQKLLDAMSRAEMLSSPITAEDLAGTTAK</sequence>
<comment type="subcellular location">
    <subcellularLocation>
        <location evidence="1">Periplasm</location>
    </subcellularLocation>
</comment>
<gene>
    <name evidence="6" type="ORF">GL300_19130</name>
</gene>
<dbReference type="PANTHER" id="PTHR30024">
    <property type="entry name" value="ALIPHATIC SULFONATES-BINDING PROTEIN-RELATED"/>
    <property type="match status" value="1"/>
</dbReference>
<evidence type="ECO:0000256" key="1">
    <source>
        <dbReference type="ARBA" id="ARBA00004418"/>
    </source>
</evidence>
<dbReference type="Pfam" id="PF09084">
    <property type="entry name" value="NMT1"/>
    <property type="match status" value="1"/>
</dbReference>
<proteinExistence type="inferred from homology"/>
<evidence type="ECO:0000259" key="5">
    <source>
        <dbReference type="Pfam" id="PF09084"/>
    </source>
</evidence>
<comment type="caution">
    <text evidence="6">The sequence shown here is derived from an EMBL/GenBank/DDBJ whole genome shotgun (WGS) entry which is preliminary data.</text>
</comment>
<dbReference type="GO" id="GO:0042597">
    <property type="term" value="C:periplasmic space"/>
    <property type="evidence" value="ECO:0007669"/>
    <property type="project" value="UniProtKB-SubCell"/>
</dbReference>
<dbReference type="SUPFAM" id="SSF53850">
    <property type="entry name" value="Periplasmic binding protein-like II"/>
    <property type="match status" value="1"/>
</dbReference>
<dbReference type="Proteomes" id="UP000449846">
    <property type="component" value="Unassembled WGS sequence"/>
</dbReference>
<dbReference type="Gene3D" id="3.40.190.10">
    <property type="entry name" value="Periplasmic binding protein-like II"/>
    <property type="match status" value="2"/>
</dbReference>